<dbReference type="PANTHER" id="PTHR43537:SF5">
    <property type="entry name" value="UXU OPERON TRANSCRIPTIONAL REGULATOR"/>
    <property type="match status" value="1"/>
</dbReference>
<dbReference type="Gene3D" id="1.20.120.530">
    <property type="entry name" value="GntR ligand-binding domain-like"/>
    <property type="match status" value="1"/>
</dbReference>
<dbReference type="Gene3D" id="1.10.10.10">
    <property type="entry name" value="Winged helix-like DNA-binding domain superfamily/Winged helix DNA-binding domain"/>
    <property type="match status" value="1"/>
</dbReference>
<dbReference type="PRINTS" id="PR00035">
    <property type="entry name" value="HTHGNTR"/>
</dbReference>
<dbReference type="Proteomes" id="UP000219522">
    <property type="component" value="Unassembled WGS sequence"/>
</dbReference>
<dbReference type="PROSITE" id="PS50949">
    <property type="entry name" value="HTH_GNTR"/>
    <property type="match status" value="1"/>
</dbReference>
<dbReference type="EMBL" id="OCSU01000001">
    <property type="protein sequence ID" value="SOE53308.1"/>
    <property type="molecule type" value="Genomic_DNA"/>
</dbReference>
<dbReference type="SUPFAM" id="SSF48008">
    <property type="entry name" value="GntR ligand-binding domain-like"/>
    <property type="match status" value="1"/>
</dbReference>
<reference evidence="5 6" key="1">
    <citation type="submission" date="2017-09" db="EMBL/GenBank/DDBJ databases">
        <authorList>
            <person name="Varghese N."/>
            <person name="Submissions S."/>
        </authorList>
    </citation>
    <scope>NUCLEOTIDE SEQUENCE [LARGE SCALE GENOMIC DNA]</scope>
    <source>
        <strain evidence="5 6">OK806</strain>
    </source>
</reference>
<dbReference type="GO" id="GO:0003700">
    <property type="term" value="F:DNA-binding transcription factor activity"/>
    <property type="evidence" value="ECO:0007669"/>
    <property type="project" value="InterPro"/>
</dbReference>
<accession>A0A7Z7I1S4</accession>
<dbReference type="Pfam" id="PF00392">
    <property type="entry name" value="GntR"/>
    <property type="match status" value="1"/>
</dbReference>
<keyword evidence="3" id="KW-0804">Transcription</keyword>
<sequence length="238" mass="26108">MYSLRASSEISVHTRDEYAYDQLLALIGSGDLQAGTRLPGEQTMAERFGVSRPMLRQALARLRAEGKIYSRKGSGHYVSAREASSQILSYANLGSIPDVRSFLEFRRSLEGESAACAAQVGDRLAISKLRKCHARVGEAFSRGESGIDQDIAFHMAVAQATGNRFFAHTLGALLEQMSFSIRLVRDLSGTTPVAPRRQAVLDEHAQIVKAIDEGDTDRARNAMRDHIEGGIARLFNAR</sequence>
<keyword evidence="1" id="KW-0805">Transcription regulation</keyword>
<feature type="domain" description="HTH gntR-type" evidence="4">
    <location>
        <begin position="13"/>
        <end position="81"/>
    </location>
</feature>
<keyword evidence="2 5" id="KW-0238">DNA-binding</keyword>
<dbReference type="GO" id="GO:0003677">
    <property type="term" value="F:DNA binding"/>
    <property type="evidence" value="ECO:0007669"/>
    <property type="project" value="UniProtKB-KW"/>
</dbReference>
<dbReference type="RefSeq" id="WP_087135407.1">
    <property type="nucleotide sequence ID" value="NZ_FCOG02000138.1"/>
</dbReference>
<evidence type="ECO:0000313" key="6">
    <source>
        <dbReference type="Proteomes" id="UP000219522"/>
    </source>
</evidence>
<dbReference type="PANTHER" id="PTHR43537">
    <property type="entry name" value="TRANSCRIPTIONAL REGULATOR, GNTR FAMILY"/>
    <property type="match status" value="1"/>
</dbReference>
<protein>
    <submittedName>
        <fullName evidence="5">DNA-binding transcriptional regulator, FadR family</fullName>
    </submittedName>
</protein>
<dbReference type="SMART" id="SM00345">
    <property type="entry name" value="HTH_GNTR"/>
    <property type="match status" value="1"/>
</dbReference>
<proteinExistence type="predicted"/>
<dbReference type="SMART" id="SM00895">
    <property type="entry name" value="FCD"/>
    <property type="match status" value="1"/>
</dbReference>
<dbReference type="InterPro" id="IPR036390">
    <property type="entry name" value="WH_DNA-bd_sf"/>
</dbReference>
<comment type="caution">
    <text evidence="5">The sequence shown here is derived from an EMBL/GenBank/DDBJ whole genome shotgun (WGS) entry which is preliminary data.</text>
</comment>
<name>A0A7Z7I1S4_9BURK</name>
<keyword evidence="6" id="KW-1185">Reference proteome</keyword>
<dbReference type="InterPro" id="IPR011711">
    <property type="entry name" value="GntR_C"/>
</dbReference>
<dbReference type="InterPro" id="IPR000524">
    <property type="entry name" value="Tscrpt_reg_HTH_GntR"/>
</dbReference>
<dbReference type="AlphaFoldDB" id="A0A7Z7I1S4"/>
<evidence type="ECO:0000313" key="5">
    <source>
        <dbReference type="EMBL" id="SOE53308.1"/>
    </source>
</evidence>
<dbReference type="CDD" id="cd07377">
    <property type="entry name" value="WHTH_GntR"/>
    <property type="match status" value="1"/>
</dbReference>
<evidence type="ECO:0000256" key="1">
    <source>
        <dbReference type="ARBA" id="ARBA00023015"/>
    </source>
</evidence>
<dbReference type="SUPFAM" id="SSF46785">
    <property type="entry name" value="Winged helix' DNA-binding domain"/>
    <property type="match status" value="1"/>
</dbReference>
<evidence type="ECO:0000256" key="2">
    <source>
        <dbReference type="ARBA" id="ARBA00023125"/>
    </source>
</evidence>
<evidence type="ECO:0000259" key="4">
    <source>
        <dbReference type="PROSITE" id="PS50949"/>
    </source>
</evidence>
<dbReference type="Pfam" id="PF07729">
    <property type="entry name" value="FCD"/>
    <property type="match status" value="1"/>
</dbReference>
<organism evidence="5 6">
    <name type="scientific">Caballeronia arationis</name>
    <dbReference type="NCBI Taxonomy" id="1777142"/>
    <lineage>
        <taxon>Bacteria</taxon>
        <taxon>Pseudomonadati</taxon>
        <taxon>Pseudomonadota</taxon>
        <taxon>Betaproteobacteria</taxon>
        <taxon>Burkholderiales</taxon>
        <taxon>Burkholderiaceae</taxon>
        <taxon>Caballeronia</taxon>
    </lineage>
</organism>
<dbReference type="InterPro" id="IPR008920">
    <property type="entry name" value="TF_FadR/GntR_C"/>
</dbReference>
<gene>
    <name evidence="5" type="ORF">SAMN05446927_0631</name>
</gene>
<dbReference type="InterPro" id="IPR036388">
    <property type="entry name" value="WH-like_DNA-bd_sf"/>
</dbReference>
<evidence type="ECO:0000256" key="3">
    <source>
        <dbReference type="ARBA" id="ARBA00023163"/>
    </source>
</evidence>
<dbReference type="OrthoDB" id="5296437at2"/>